<protein>
    <submittedName>
        <fullName evidence="1">Uncharacterized protein</fullName>
    </submittedName>
</protein>
<dbReference type="EMBL" id="HACA01001281">
    <property type="protein sequence ID" value="CDW18642.1"/>
    <property type="molecule type" value="Transcribed_RNA"/>
</dbReference>
<name>A0A0K2SZ29_LEPSM</name>
<proteinExistence type="predicted"/>
<organism evidence="1">
    <name type="scientific">Lepeophtheirus salmonis</name>
    <name type="common">Salmon louse</name>
    <name type="synonym">Caligus salmonis</name>
    <dbReference type="NCBI Taxonomy" id="72036"/>
    <lineage>
        <taxon>Eukaryota</taxon>
        <taxon>Metazoa</taxon>
        <taxon>Ecdysozoa</taxon>
        <taxon>Arthropoda</taxon>
        <taxon>Crustacea</taxon>
        <taxon>Multicrustacea</taxon>
        <taxon>Hexanauplia</taxon>
        <taxon>Copepoda</taxon>
        <taxon>Siphonostomatoida</taxon>
        <taxon>Caligidae</taxon>
        <taxon>Lepeophtheirus</taxon>
    </lineage>
</organism>
<evidence type="ECO:0000313" key="1">
    <source>
        <dbReference type="EMBL" id="CDW18642.1"/>
    </source>
</evidence>
<reference evidence="1" key="1">
    <citation type="submission" date="2014-05" db="EMBL/GenBank/DDBJ databases">
        <authorList>
            <person name="Chronopoulou M."/>
        </authorList>
    </citation>
    <scope>NUCLEOTIDE SEQUENCE</scope>
    <source>
        <tissue evidence="1">Whole organism</tissue>
    </source>
</reference>
<accession>A0A0K2SZ29</accession>
<dbReference type="AlphaFoldDB" id="A0A0K2SZ29"/>
<feature type="non-terminal residue" evidence="1">
    <location>
        <position position="69"/>
    </location>
</feature>
<sequence>MVIWMDLSYMDIGRDPLNNCFTCSISFNGRNKIVDSAHISYYQDLLRNHLISLHMELRSFEKGQKRASG</sequence>